<feature type="compositionally biased region" description="Polar residues" evidence="1">
    <location>
        <begin position="492"/>
        <end position="501"/>
    </location>
</feature>
<feature type="compositionally biased region" description="Low complexity" evidence="1">
    <location>
        <begin position="504"/>
        <end position="515"/>
    </location>
</feature>
<feature type="compositionally biased region" description="Polar residues" evidence="1">
    <location>
        <begin position="713"/>
        <end position="725"/>
    </location>
</feature>
<name>A0AAW0BF76_9AGAR</name>
<feature type="compositionally biased region" description="Acidic residues" evidence="1">
    <location>
        <begin position="569"/>
        <end position="580"/>
    </location>
</feature>
<dbReference type="Proteomes" id="UP001383192">
    <property type="component" value="Unassembled WGS sequence"/>
</dbReference>
<feature type="region of interest" description="Disordered" evidence="1">
    <location>
        <begin position="769"/>
        <end position="894"/>
    </location>
</feature>
<feature type="region of interest" description="Disordered" evidence="1">
    <location>
        <begin position="331"/>
        <end position="427"/>
    </location>
</feature>
<evidence type="ECO:0000313" key="2">
    <source>
        <dbReference type="EMBL" id="KAK7024300.1"/>
    </source>
</evidence>
<sequence>MSDALTHLSVPRLVSSFYSSRSLIFILTGFFLDEIERVYALVDAHYTNLQAKYERELESNDVEIAYLKAQLEREQECRRMDILLKDDEIERLWGMAKRFLDVVEGAHEAEGSKSKRLLVSEILVVENIGPHNRNLLQLPPSPLPRLRNIEYAFVLRKTKLEHFTVESLSSFDLLLSDIVLPTAIASKLVVMGLIVTFIVVAGDVVSETIEDIKYDVDLAYKGTDTAIGRPSEKEQSSKLYHVEAFPNARNTYPSQPQSFPFTFSAFLAQESPTYSCANSSHSDPLLHEAGLPTGVADFPPSPLEAATGSLSDGSEATFIPATNVPTGISQFDFLQQGSPSTGRGSGAQNGPLLSDEAETANGPPSGFSYFPSSPTEAETDISLPPDLDNDNGFPGGGSFSTSFEATTGSVPEAAGDPFIPSTNQPTGLSEFDFLHSGSSTAWVPGAQNVSSETDGPHVHVGSIPESYLPTDADTGNVPTCGSGLPFSPTNVAEHSFTQDPDNISEFQSRSSSSFQPADIPNHSSFGDMSESVFHQHTSNHVPGISDYRPNHTESETWNPDGQHSLMSDYDADDDTSDDESVVSRQSVPQQFCNSHREDDYMSGGSRRRSDSPGSDMSLSEPYSGRSRSHQRHGSQTFSQRSSSSAIYSRSRSGSLVPSIPHQEQPFHSTEPGGEYTSMNEPHTSPSQAEFMQSQQYDSDDDSLFQFTRAYGSRSPTPTANRSASPTAIPDIAGNIDMEDEHPSSQSHPQVRDEYPSDVESVFADRERYYSRSPSPADDGQVPHIDTNSERRPEFGYGQEASSAPEVEMSIETEHGQTGPRTPELDMLVDDNDYRTPQGPVNSKKRKQPLYADDSEAESDSVDRLKYQHRPYPPQAPQSRSRDAECGPTGPDPSNVAFLQREIDWLFEECRTGGLKERVQKAIQSRDMEKYAMLGMLYAESGLLRENNKDEDALPPRKRAKTSRCPPITRTEAEEESSREEWPLPHPRDDDINVFYAAVRKEVNRLVRPNNAPLQTIMPQHRQGWERTRNGGPTIDHFTLELVSENVWNEWNKEACRVFIEAFIKVEGHENDSPEAVTYVFRNYLSSLRKELQNKAPLSGHPEEMQRERRVQRRRNICNRRVRQLRYRVKEKDNKASMAHLAGVAKYLTLDVNSGDESETVNNTQKYYVTNPEWRSPQLAHLLHCLSALHLEFKYHGNGKYDPGPFPAARHASDRRDTMFNAAPKKLPVNWYNPTWLNAVPGRQEELQVKPAASLHLPPHLEQLAGWFLHVKNRKTLPLAPGHPLVTSTYTP</sequence>
<protein>
    <submittedName>
        <fullName evidence="2">Uncharacterized protein</fullName>
    </submittedName>
</protein>
<evidence type="ECO:0000256" key="1">
    <source>
        <dbReference type="SAM" id="MobiDB-lite"/>
    </source>
</evidence>
<feature type="compositionally biased region" description="Polar residues" evidence="1">
    <location>
        <begin position="521"/>
        <end position="540"/>
    </location>
</feature>
<accession>A0AAW0BF76</accession>
<feature type="region of interest" description="Disordered" evidence="1">
    <location>
        <begin position="492"/>
        <end position="756"/>
    </location>
</feature>
<proteinExistence type="predicted"/>
<feature type="compositionally biased region" description="Polar residues" evidence="1">
    <location>
        <begin position="582"/>
        <end position="593"/>
    </location>
</feature>
<keyword evidence="3" id="KW-1185">Reference proteome</keyword>
<feature type="compositionally biased region" description="Low complexity" evidence="1">
    <location>
        <begin position="362"/>
        <end position="374"/>
    </location>
</feature>
<evidence type="ECO:0000313" key="3">
    <source>
        <dbReference type="Proteomes" id="UP001383192"/>
    </source>
</evidence>
<organism evidence="2 3">
    <name type="scientific">Paramarasmius palmivorus</name>
    <dbReference type="NCBI Taxonomy" id="297713"/>
    <lineage>
        <taxon>Eukaryota</taxon>
        <taxon>Fungi</taxon>
        <taxon>Dikarya</taxon>
        <taxon>Basidiomycota</taxon>
        <taxon>Agaricomycotina</taxon>
        <taxon>Agaricomycetes</taxon>
        <taxon>Agaricomycetidae</taxon>
        <taxon>Agaricales</taxon>
        <taxon>Marasmiineae</taxon>
        <taxon>Marasmiaceae</taxon>
        <taxon>Paramarasmius</taxon>
    </lineage>
</organism>
<comment type="caution">
    <text evidence="2">The sequence shown here is derived from an EMBL/GenBank/DDBJ whole genome shotgun (WGS) entry which is preliminary data.</text>
</comment>
<reference evidence="2 3" key="1">
    <citation type="submission" date="2024-01" db="EMBL/GenBank/DDBJ databases">
        <title>A draft genome for a cacao thread blight-causing isolate of Paramarasmius palmivorus.</title>
        <authorList>
            <person name="Baruah I.K."/>
            <person name="Bukari Y."/>
            <person name="Amoako-Attah I."/>
            <person name="Meinhardt L.W."/>
            <person name="Bailey B.A."/>
            <person name="Cohen S.P."/>
        </authorList>
    </citation>
    <scope>NUCLEOTIDE SEQUENCE [LARGE SCALE GENOMIC DNA]</scope>
    <source>
        <strain evidence="2 3">GH-12</strain>
    </source>
</reference>
<feature type="compositionally biased region" description="Polar residues" evidence="1">
    <location>
        <begin position="331"/>
        <end position="348"/>
    </location>
</feature>
<feature type="compositionally biased region" description="Polar residues" evidence="1">
    <location>
        <begin position="676"/>
        <end position="691"/>
    </location>
</feature>
<gene>
    <name evidence="2" type="ORF">VNI00_016424</name>
</gene>
<feature type="region of interest" description="Disordered" evidence="1">
    <location>
        <begin position="291"/>
        <end position="318"/>
    </location>
</feature>
<feature type="compositionally biased region" description="Low complexity" evidence="1">
    <location>
        <begin position="633"/>
        <end position="654"/>
    </location>
</feature>
<feature type="region of interest" description="Disordered" evidence="1">
    <location>
        <begin position="947"/>
        <end position="983"/>
    </location>
</feature>
<dbReference type="EMBL" id="JAYKXP010000127">
    <property type="protein sequence ID" value="KAK7024300.1"/>
    <property type="molecule type" value="Genomic_DNA"/>
</dbReference>